<dbReference type="AlphaFoldDB" id="A0A839QDI7"/>
<dbReference type="Proteomes" id="UP000550501">
    <property type="component" value="Unassembled WGS sequence"/>
</dbReference>
<comment type="caution">
    <text evidence="2">The sequence shown here is derived from an EMBL/GenBank/DDBJ whole genome shotgun (WGS) entry which is preliminary data.</text>
</comment>
<evidence type="ECO:0000313" key="3">
    <source>
        <dbReference type="Proteomes" id="UP000550501"/>
    </source>
</evidence>
<keyword evidence="3" id="KW-1185">Reference proteome</keyword>
<proteinExistence type="predicted"/>
<name>A0A839QDI7_MYCIR</name>
<dbReference type="EMBL" id="JACHVU010000021">
    <property type="protein sequence ID" value="MBB2993667.1"/>
    <property type="molecule type" value="Genomic_DNA"/>
</dbReference>
<dbReference type="RefSeq" id="WP_260156255.1">
    <property type="nucleotide sequence ID" value="NZ_JACHVU010000021.1"/>
</dbReference>
<feature type="region of interest" description="Disordered" evidence="1">
    <location>
        <begin position="1"/>
        <end position="22"/>
    </location>
</feature>
<feature type="compositionally biased region" description="Acidic residues" evidence="1">
    <location>
        <begin position="1"/>
        <end position="20"/>
    </location>
</feature>
<reference evidence="2 3" key="1">
    <citation type="submission" date="2020-08" db="EMBL/GenBank/DDBJ databases">
        <title>The Agave Microbiome: Exploring the role of microbial communities in plant adaptations to desert environments.</title>
        <authorList>
            <person name="Partida-Martinez L.P."/>
        </authorList>
    </citation>
    <scope>NUCLEOTIDE SEQUENCE [LARGE SCALE GENOMIC DNA]</scope>
    <source>
        <strain evidence="2 3">AT2.18</strain>
    </source>
</reference>
<gene>
    <name evidence="2" type="ORF">FHR72_005178</name>
</gene>
<evidence type="ECO:0000256" key="1">
    <source>
        <dbReference type="SAM" id="MobiDB-lite"/>
    </source>
</evidence>
<organism evidence="2 3">
    <name type="scientific">Mycolicibacterium iranicum</name>
    <name type="common">Mycobacterium iranicum</name>
    <dbReference type="NCBI Taxonomy" id="912594"/>
    <lineage>
        <taxon>Bacteria</taxon>
        <taxon>Bacillati</taxon>
        <taxon>Actinomycetota</taxon>
        <taxon>Actinomycetes</taxon>
        <taxon>Mycobacteriales</taxon>
        <taxon>Mycobacteriaceae</taxon>
        <taxon>Mycolicibacterium</taxon>
    </lineage>
</organism>
<accession>A0A839QDI7</accession>
<sequence length="92" mass="10062">MSESSESADVEAVPEDTDNEDTARQRWLAAVAEDSRTEARHLSAAEVMAHRPELPDEHLAAAEELVQMGLAWKNELDGEFSYTPIDPAGKPA</sequence>
<protein>
    <submittedName>
        <fullName evidence="2">Uncharacterized protein</fullName>
    </submittedName>
</protein>
<evidence type="ECO:0000313" key="2">
    <source>
        <dbReference type="EMBL" id="MBB2993667.1"/>
    </source>
</evidence>